<dbReference type="GO" id="GO:0030488">
    <property type="term" value="P:tRNA methylation"/>
    <property type="evidence" value="ECO:0007669"/>
    <property type="project" value="TreeGrafter"/>
</dbReference>
<keyword evidence="2" id="KW-1185">Reference proteome</keyword>
<protein>
    <recommendedName>
        <fullName evidence="3">THUMP domain-containing protein</fullName>
    </recommendedName>
</protein>
<gene>
    <name evidence="1" type="ORF">CLODIP_2_CD15092</name>
</gene>
<dbReference type="OrthoDB" id="267079at2759"/>
<evidence type="ECO:0000313" key="1">
    <source>
        <dbReference type="EMBL" id="CAB3378644.1"/>
    </source>
</evidence>
<dbReference type="InterPro" id="IPR029063">
    <property type="entry name" value="SAM-dependent_MTases_sf"/>
</dbReference>
<dbReference type="EMBL" id="CADEPI010000169">
    <property type="protein sequence ID" value="CAB3378644.1"/>
    <property type="molecule type" value="Genomic_DNA"/>
</dbReference>
<dbReference type="Gene3D" id="3.30.2130.30">
    <property type="match status" value="1"/>
</dbReference>
<dbReference type="PANTHER" id="PTHR14911:SF1">
    <property type="entry name" value="THUMP DOMAIN-CONTAINING PROTEIN 2"/>
    <property type="match status" value="1"/>
</dbReference>
<sequence length="310" mass="34305">MTDHDTLTQPQEGDFVSLYCTLGRGMDPFVKAELSQVEQIKILKAIEGKIFFETPTSSANIRPTTAERVLVLVYHNKQQIEPDTPAPLAFTQLQKMLTNGVPWERSVKYWRLLKDEESEEKFSARLNVKVSGSKRKIFKPERLAGSLSKCLRLSVQSLEFVARGAQVSIDVHVSDAFVTVGMALTSGTLQLGLRSTTASAMAMCLTLSHDNLRFFERPLSTGEVILDPMCGKGSIPKAKYLLRTVKIGIDNDPAQLAVAKDSDNALLLLADATKLPLRRDLVDHILCDLPFGLKYSKDGLKTLIPSVMIN</sequence>
<reference evidence="1 2" key="1">
    <citation type="submission" date="2020-04" db="EMBL/GenBank/DDBJ databases">
        <authorList>
            <person name="Alioto T."/>
            <person name="Alioto T."/>
            <person name="Gomez Garrido J."/>
        </authorList>
    </citation>
    <scope>NUCLEOTIDE SEQUENCE [LARGE SCALE GENOMIC DNA]</scope>
</reference>
<evidence type="ECO:0008006" key="3">
    <source>
        <dbReference type="Google" id="ProtNLM"/>
    </source>
</evidence>
<proteinExistence type="predicted"/>
<accession>A0A8S1DKU4</accession>
<dbReference type="PANTHER" id="PTHR14911">
    <property type="entry name" value="THUMP DOMAIN-CONTAINING"/>
    <property type="match status" value="1"/>
</dbReference>
<dbReference type="GO" id="GO:0016423">
    <property type="term" value="F:tRNA (guanine) methyltransferase activity"/>
    <property type="evidence" value="ECO:0007669"/>
    <property type="project" value="TreeGrafter"/>
</dbReference>
<dbReference type="CDD" id="cd11715">
    <property type="entry name" value="THUMP_AdoMetMT"/>
    <property type="match status" value="1"/>
</dbReference>
<evidence type="ECO:0000313" key="2">
    <source>
        <dbReference type="Proteomes" id="UP000494165"/>
    </source>
</evidence>
<dbReference type="AlphaFoldDB" id="A0A8S1DKU4"/>
<comment type="caution">
    <text evidence="1">The sequence shown here is derived from an EMBL/GenBank/DDBJ whole genome shotgun (WGS) entry which is preliminary data.</text>
</comment>
<organism evidence="1 2">
    <name type="scientific">Cloeon dipterum</name>
    <dbReference type="NCBI Taxonomy" id="197152"/>
    <lineage>
        <taxon>Eukaryota</taxon>
        <taxon>Metazoa</taxon>
        <taxon>Ecdysozoa</taxon>
        <taxon>Arthropoda</taxon>
        <taxon>Hexapoda</taxon>
        <taxon>Insecta</taxon>
        <taxon>Pterygota</taxon>
        <taxon>Palaeoptera</taxon>
        <taxon>Ephemeroptera</taxon>
        <taxon>Pisciforma</taxon>
        <taxon>Baetidae</taxon>
        <taxon>Cloeon</taxon>
    </lineage>
</organism>
<dbReference type="Gene3D" id="3.40.50.150">
    <property type="entry name" value="Vaccinia Virus protein VP39"/>
    <property type="match status" value="1"/>
</dbReference>
<name>A0A8S1DKU4_9INSE</name>
<dbReference type="SUPFAM" id="SSF53335">
    <property type="entry name" value="S-adenosyl-L-methionine-dependent methyltransferases"/>
    <property type="match status" value="1"/>
</dbReference>
<dbReference type="Proteomes" id="UP000494165">
    <property type="component" value="Unassembled WGS sequence"/>
</dbReference>